<feature type="repeat" description="WD" evidence="3">
    <location>
        <begin position="783"/>
        <end position="824"/>
    </location>
</feature>
<feature type="repeat" description="WD" evidence="3">
    <location>
        <begin position="1128"/>
        <end position="1169"/>
    </location>
</feature>
<feature type="repeat" description="WD" evidence="3">
    <location>
        <begin position="741"/>
        <end position="782"/>
    </location>
</feature>
<keyword evidence="1 3" id="KW-0853">WD repeat</keyword>
<feature type="repeat" description="WD" evidence="3">
    <location>
        <begin position="825"/>
        <end position="866"/>
    </location>
</feature>
<dbReference type="GeneID" id="19149583"/>
<dbReference type="HOGENOM" id="CLU_000288_6_16_1"/>
<dbReference type="PANTHER" id="PTHR19848">
    <property type="entry name" value="WD40 REPEAT PROTEIN"/>
    <property type="match status" value="1"/>
</dbReference>
<dbReference type="KEGG" id="bze:COCCADRAFT_41897"/>
<dbReference type="InterPro" id="IPR015943">
    <property type="entry name" value="WD40/YVTN_repeat-like_dom_sf"/>
</dbReference>
<dbReference type="eggNOG" id="KOG0272">
    <property type="taxonomic scope" value="Eukaryota"/>
</dbReference>
<feature type="domain" description="NACHT" evidence="4">
    <location>
        <begin position="197"/>
        <end position="346"/>
    </location>
</feature>
<dbReference type="PROSITE" id="PS00678">
    <property type="entry name" value="WD_REPEATS_1"/>
    <property type="match status" value="7"/>
</dbReference>
<evidence type="ECO:0000256" key="2">
    <source>
        <dbReference type="ARBA" id="ARBA00022737"/>
    </source>
</evidence>
<organism evidence="5 6">
    <name type="scientific">Cochliobolus carbonum (strain 26-R-13)</name>
    <name type="common">Maize leaf spot fungus</name>
    <name type="synonym">Bipolaris zeicola</name>
    <dbReference type="NCBI Taxonomy" id="930089"/>
    <lineage>
        <taxon>Eukaryota</taxon>
        <taxon>Fungi</taxon>
        <taxon>Dikarya</taxon>
        <taxon>Ascomycota</taxon>
        <taxon>Pezizomycotina</taxon>
        <taxon>Dothideomycetes</taxon>
        <taxon>Pleosporomycetidae</taxon>
        <taxon>Pleosporales</taxon>
        <taxon>Pleosporineae</taxon>
        <taxon>Pleosporaceae</taxon>
        <taxon>Bipolaris</taxon>
    </lineage>
</organism>
<feature type="repeat" description="WD" evidence="3">
    <location>
        <begin position="1170"/>
        <end position="1211"/>
    </location>
</feature>
<dbReference type="Pfam" id="PF00400">
    <property type="entry name" value="WD40"/>
    <property type="match status" value="12"/>
</dbReference>
<dbReference type="PRINTS" id="PR00320">
    <property type="entry name" value="GPROTEINBRPT"/>
</dbReference>
<dbReference type="Gene3D" id="3.40.50.300">
    <property type="entry name" value="P-loop containing nucleotide triphosphate hydrolases"/>
    <property type="match status" value="1"/>
</dbReference>
<dbReference type="InterPro" id="IPR001680">
    <property type="entry name" value="WD40_rpt"/>
</dbReference>
<evidence type="ECO:0000313" key="6">
    <source>
        <dbReference type="Proteomes" id="UP000053841"/>
    </source>
</evidence>
<dbReference type="InterPro" id="IPR056884">
    <property type="entry name" value="NPHP3-like_N"/>
</dbReference>
<dbReference type="PROSITE" id="PS50294">
    <property type="entry name" value="WD_REPEATS_REGION"/>
    <property type="match status" value="10"/>
</dbReference>
<name>W6XQ02_COCC2</name>
<feature type="repeat" description="WD" evidence="3">
    <location>
        <begin position="1086"/>
        <end position="1127"/>
    </location>
</feature>
<dbReference type="FunFam" id="2.130.10.10:FF:000228">
    <property type="entry name" value="COMPASS-like H3K4 histone methylase component WDR5A"/>
    <property type="match status" value="1"/>
</dbReference>
<dbReference type="InterPro" id="IPR007111">
    <property type="entry name" value="NACHT_NTPase"/>
</dbReference>
<evidence type="ECO:0000256" key="1">
    <source>
        <dbReference type="ARBA" id="ARBA00022574"/>
    </source>
</evidence>
<dbReference type="PROSITE" id="PS50837">
    <property type="entry name" value="NACHT"/>
    <property type="match status" value="1"/>
</dbReference>
<dbReference type="InterPro" id="IPR027417">
    <property type="entry name" value="P-loop_NTPase"/>
</dbReference>
<dbReference type="EMBL" id="KI964946">
    <property type="protein sequence ID" value="EUC27355.1"/>
    <property type="molecule type" value="Genomic_DNA"/>
</dbReference>
<gene>
    <name evidence="5" type="ORF">COCCADRAFT_41897</name>
</gene>
<accession>W6XQ02</accession>
<sequence length="1330" mass="145660">MDGLSGAASVIAVIDISAKIASLCVQYSMAVKDAKGDIERVQRKVSDINHVLKKMKQLLDSQDKTRLSATQGLLESVEQCLNELETLDIKLEPGKTRKTISRFGLRALKWPFTSKQVDRIISSLEGYEQTFGLVLQVDQTAVVFSIDQKLDLAKLPVAQGASYDSHTEEHNARCLPNTRTVLLHNIAKWAQDKDSKSIFWLSGMAGTGKSTIARTIAESFARRGQLGASFFFKKGEGERGNASRFFTTIATDLVACEPGMLPSVRKTLDEDPAISHKALKDQFEKLILQPLLGIKQTRSRALAQVVVIDALDECEREADVRAILQLLAQTKDIRPVPLRIVVTSRPELHIRLGFKKMPNGTYQDLVLHEVPRSTIEHDIRLFLEHKLSIIRKERMLASDWPAQQHILALVELAMPLFIYAATVCRYIGSKGGDPEVYLNKVLQYPKTAFSQLDRTYLPVLDQLLFEQEERDREDWLRVFRELVGSIVILASPLPIGPLARLLQVPKKQVECRLDALHSVLSIPEREDVPIRPLHLSFREFLLDPQKQGKSPFWVDEKRTHQKLASRCLELMSGSGGLYQDMCGLPGPGVLRSEVDEQTVATRLPPDLQYACHYWVDHLKQSGQGIVDRDVTHLFLQKHLLHWLEAMSLVRESSTCVNLLNSLQAITTPSSELVLDFLHDAKRFVLRFQSVLADSPLQIYYSALVFAPEKSLIRQTFVDQVPEKVKMLSTKEADWDACRSTLEGHSSGVGAVAFSPDGQLVASASYDKTVRLWEAAMGTCRSTLIGHSSYITAIAFSPDGQLVASASDDKTVRLWEAAIGTCRSTFAGHSERVSAVAFSPDGQLVASASDDKTVRLWEAATGTCHSTLEGHSSYVGVVAFSPDGQLVASASLGNSVAFSPDGQLVASGSGDKTVRLWEAATGTCRSTLEGISSLVNAGSFSLDQNPVQLWEAATGRYRSTLKGGSSYAHDVAFSPDGRLVTLANGGTTVRLWEASTGTCRSTFMGHSMNVWAVAFSPDGQLVASASSDKTVRLWEVVTGTYRSILEGHFTSVKALAFSPDGQLVASASFEDTVRLWEVATGTCRSTLEGHSRSVNAVAFSPDGQLVASASLDKTVRLWEVATGTCRSTLKGHSSDVWAVAFSPDGQLVASASNDMTVRLWEAATGTYRSTLKGHSSDVWAVAFSPDGQLVASASFDKTVRLWEASTGTCRSTLKGHSERVRAVAFSPDGQLVASSSEDNTVQLWEAATGTCRSTLDSPYGFTSYISFSPDSRVLHTYQGDIPLPQAIVGTSLLKPRSRCSYIRCRSSLTIVHDQVACLGLMSGRVVLLRIL</sequence>
<feature type="repeat" description="WD" evidence="3">
    <location>
        <begin position="1002"/>
        <end position="1043"/>
    </location>
</feature>
<dbReference type="SMART" id="SM00320">
    <property type="entry name" value="WD40"/>
    <property type="match status" value="11"/>
</dbReference>
<protein>
    <recommendedName>
        <fullName evidence="4">NACHT domain-containing protein</fullName>
    </recommendedName>
</protein>
<dbReference type="SUPFAM" id="SSF52540">
    <property type="entry name" value="P-loop containing nucleoside triphosphate hydrolases"/>
    <property type="match status" value="1"/>
</dbReference>
<dbReference type="PANTHER" id="PTHR19848:SF8">
    <property type="entry name" value="F-BOX AND WD REPEAT DOMAIN CONTAINING 7"/>
    <property type="match status" value="1"/>
</dbReference>
<dbReference type="STRING" id="930089.W6XQ02"/>
<dbReference type="InterPro" id="IPR019775">
    <property type="entry name" value="WD40_repeat_CS"/>
</dbReference>
<dbReference type="RefSeq" id="XP_007718337.1">
    <property type="nucleotide sequence ID" value="XM_007720147.1"/>
</dbReference>
<evidence type="ECO:0000256" key="3">
    <source>
        <dbReference type="PROSITE-ProRule" id="PRU00221"/>
    </source>
</evidence>
<dbReference type="InterPro" id="IPR036322">
    <property type="entry name" value="WD40_repeat_dom_sf"/>
</dbReference>
<feature type="repeat" description="WD" evidence="3">
    <location>
        <begin position="1212"/>
        <end position="1253"/>
    </location>
</feature>
<dbReference type="Gene3D" id="2.130.10.10">
    <property type="entry name" value="YVTN repeat-like/Quinoprotein amine dehydrogenase"/>
    <property type="match status" value="6"/>
</dbReference>
<feature type="repeat" description="WD" evidence="3">
    <location>
        <begin position="1044"/>
        <end position="1085"/>
    </location>
</feature>
<keyword evidence="2" id="KW-0677">Repeat</keyword>
<dbReference type="Proteomes" id="UP000053841">
    <property type="component" value="Unassembled WGS sequence"/>
</dbReference>
<dbReference type="SUPFAM" id="SSF82171">
    <property type="entry name" value="DPP6 N-terminal domain-like"/>
    <property type="match status" value="1"/>
</dbReference>
<dbReference type="GO" id="GO:0035097">
    <property type="term" value="C:histone methyltransferase complex"/>
    <property type="evidence" value="ECO:0007669"/>
    <property type="project" value="UniProtKB-ARBA"/>
</dbReference>
<proteinExistence type="predicted"/>
<reference evidence="5 6" key="1">
    <citation type="journal article" date="2013" name="PLoS Genet.">
        <title>Comparative genome structure, secondary metabolite, and effector coding capacity across Cochliobolus pathogens.</title>
        <authorList>
            <person name="Condon B.J."/>
            <person name="Leng Y."/>
            <person name="Wu D."/>
            <person name="Bushley K.E."/>
            <person name="Ohm R.A."/>
            <person name="Otillar R."/>
            <person name="Martin J."/>
            <person name="Schackwitz W."/>
            <person name="Grimwood J."/>
            <person name="MohdZainudin N."/>
            <person name="Xue C."/>
            <person name="Wang R."/>
            <person name="Manning V.A."/>
            <person name="Dhillon B."/>
            <person name="Tu Z.J."/>
            <person name="Steffenson B.J."/>
            <person name="Salamov A."/>
            <person name="Sun H."/>
            <person name="Lowry S."/>
            <person name="LaButti K."/>
            <person name="Han J."/>
            <person name="Copeland A."/>
            <person name="Lindquist E."/>
            <person name="Barry K."/>
            <person name="Schmutz J."/>
            <person name="Baker S.E."/>
            <person name="Ciuffetti L.M."/>
            <person name="Grigoriev I.V."/>
            <person name="Zhong S."/>
            <person name="Turgeon B.G."/>
        </authorList>
    </citation>
    <scope>NUCLEOTIDE SEQUENCE [LARGE SCALE GENOMIC DNA]</scope>
    <source>
        <strain evidence="5 6">26-R-13</strain>
    </source>
</reference>
<dbReference type="OrthoDB" id="674604at2759"/>
<evidence type="ECO:0000259" key="4">
    <source>
        <dbReference type="PROSITE" id="PS50837"/>
    </source>
</evidence>
<dbReference type="InterPro" id="IPR020472">
    <property type="entry name" value="WD40_PAC1"/>
</dbReference>
<evidence type="ECO:0000313" key="5">
    <source>
        <dbReference type="EMBL" id="EUC27355.1"/>
    </source>
</evidence>
<dbReference type="Pfam" id="PF24883">
    <property type="entry name" value="NPHP3_N"/>
    <property type="match status" value="1"/>
</dbReference>
<dbReference type="SUPFAM" id="SSF50978">
    <property type="entry name" value="WD40 repeat-like"/>
    <property type="match status" value="2"/>
</dbReference>
<feature type="repeat" description="WD" evidence="3">
    <location>
        <begin position="894"/>
        <end position="926"/>
    </location>
</feature>
<keyword evidence="6" id="KW-1185">Reference proteome</keyword>
<dbReference type="PROSITE" id="PS50082">
    <property type="entry name" value="WD_REPEATS_2"/>
    <property type="match status" value="11"/>
</dbReference>
<dbReference type="CDD" id="cd00200">
    <property type="entry name" value="WD40"/>
    <property type="match status" value="2"/>
</dbReference>
<feature type="repeat" description="WD" evidence="3">
    <location>
        <begin position="960"/>
        <end position="1001"/>
    </location>
</feature>